<comment type="similarity">
    <text evidence="8">Belongs to the binding-protein-dependent transport system permease family.</text>
</comment>
<organism evidence="9 10">
    <name type="scientific">Roseateles depolymerans</name>
    <dbReference type="NCBI Taxonomy" id="76731"/>
    <lineage>
        <taxon>Bacteria</taxon>
        <taxon>Pseudomonadati</taxon>
        <taxon>Pseudomonadota</taxon>
        <taxon>Betaproteobacteria</taxon>
        <taxon>Burkholderiales</taxon>
        <taxon>Sphaerotilaceae</taxon>
        <taxon>Roseateles</taxon>
    </lineage>
</organism>
<feature type="transmembrane region" description="Helical" evidence="8">
    <location>
        <begin position="434"/>
        <end position="458"/>
    </location>
</feature>
<evidence type="ECO:0000256" key="5">
    <source>
        <dbReference type="ARBA" id="ARBA00023136"/>
    </source>
</evidence>
<evidence type="ECO:0000256" key="7">
    <source>
        <dbReference type="ARBA" id="ARBA00035652"/>
    </source>
</evidence>
<name>A0A0U3CUW3_9BURK</name>
<comment type="similarity">
    <text evidence="7">In the N-terminal section; belongs to the binding-protein-dependent transport system permease family.</text>
</comment>
<feature type="transmembrane region" description="Helical" evidence="8">
    <location>
        <begin position="545"/>
        <end position="571"/>
    </location>
</feature>
<evidence type="ECO:0000313" key="10">
    <source>
        <dbReference type="Proteomes" id="UP000060699"/>
    </source>
</evidence>
<gene>
    <name evidence="9" type="ORF">RD2015_596</name>
</gene>
<comment type="similarity">
    <text evidence="6">In the C-terminal section; belongs to the OsmX family.</text>
</comment>
<comment type="subcellular location">
    <subcellularLocation>
        <location evidence="1 8">Cell membrane</location>
        <topology evidence="1 8">Multi-pass membrane protein</topology>
    </subcellularLocation>
</comment>
<dbReference type="SUPFAM" id="SSF53850">
    <property type="entry name" value="Periplasmic binding protein-like II"/>
    <property type="match status" value="1"/>
</dbReference>
<dbReference type="KEGG" id="rdp:RD2015_596"/>
<feature type="transmembrane region" description="Helical" evidence="8">
    <location>
        <begin position="22"/>
        <end position="41"/>
    </location>
</feature>
<evidence type="ECO:0000256" key="4">
    <source>
        <dbReference type="ARBA" id="ARBA00022989"/>
    </source>
</evidence>
<keyword evidence="2 8" id="KW-0813">Transport</keyword>
<keyword evidence="4 8" id="KW-1133">Transmembrane helix</keyword>
<sequence length="623" mass="64502">MTRWDGESPLSSTTLVPLLQRLLLNVLILLMVGLIGLGLPAPQARAQSATQTLSQTTASAKGQAQTLAPSVTQTGTAAATASGAAQGAASATASATAPRPSTEGREPLRIGSKRFTESYILAEVLARTVRDQDPAARVEVRQGLGNTAIVLAALKAGSIDVYAEYTGTIEREILGLRGAGVAAGAGGAGAAAGHADSLDRLRAALRPMGLGVDVPLGFNNGYALAMRGDVSRRLSLTRLSQLKDHADLRLGLSNEFIGRADGWPGLAQRYGLPQRPQGLDHGLAYQALRSGQIDLTDIYTTDAQIAAQGLVVLDDDDGYFPRYDAVLLYRLALPQQHPKAWAALQSLQGRIHEPAMIAMNAQAELQAQPFDRIAAAFLAGKIGAAAPPEGSAAQAASGASSAASAGTGAGIGDAATLWSRIAGPDLPRLTRQHLTLVVVSVALATLIGLPLALLLHPWPRWRSALLAVSALLQTVPSLALLAVLIWAMGRIGPGPALVALSLYALLPILRNGTVGLDEVPEGLATAGKALGLTRTQVLRFIQWPLALPVMLAGVRTATSLSVGTATMAAFIGAGGFGERIVTGLALNDPALLLAGALPAAALALAFEGLFSLLAWWLARRPRH</sequence>
<protein>
    <submittedName>
        <fullName evidence="9">Amino acid ABC transporter permease</fullName>
    </submittedName>
</protein>
<accession>A0A0U3CUW3</accession>
<dbReference type="STRING" id="76731.RD2015_596"/>
<dbReference type="EMBL" id="CP013729">
    <property type="protein sequence ID" value="ALV05094.1"/>
    <property type="molecule type" value="Genomic_DNA"/>
</dbReference>
<evidence type="ECO:0000256" key="3">
    <source>
        <dbReference type="ARBA" id="ARBA00022692"/>
    </source>
</evidence>
<dbReference type="Pfam" id="PF04069">
    <property type="entry name" value="OpuAC"/>
    <property type="match status" value="1"/>
</dbReference>
<feature type="transmembrane region" description="Helical" evidence="8">
    <location>
        <begin position="464"/>
        <end position="487"/>
    </location>
</feature>
<evidence type="ECO:0000256" key="1">
    <source>
        <dbReference type="ARBA" id="ARBA00004651"/>
    </source>
</evidence>
<dbReference type="Gene3D" id="3.40.190.10">
    <property type="entry name" value="Periplasmic binding protein-like II"/>
    <property type="match status" value="1"/>
</dbReference>
<keyword evidence="3 8" id="KW-0812">Transmembrane</keyword>
<dbReference type="Gene3D" id="1.10.3720.10">
    <property type="entry name" value="MetI-like"/>
    <property type="match status" value="1"/>
</dbReference>
<dbReference type="InterPro" id="IPR051204">
    <property type="entry name" value="ABC_transp_perm/SBD"/>
</dbReference>
<dbReference type="CDD" id="cd06261">
    <property type="entry name" value="TM_PBP2"/>
    <property type="match status" value="1"/>
</dbReference>
<dbReference type="GO" id="GO:0022857">
    <property type="term" value="F:transmembrane transporter activity"/>
    <property type="evidence" value="ECO:0007669"/>
    <property type="project" value="InterPro"/>
</dbReference>
<dbReference type="PATRIC" id="fig|76731.3.peg.606"/>
<dbReference type="InterPro" id="IPR035906">
    <property type="entry name" value="MetI-like_sf"/>
</dbReference>
<evidence type="ECO:0000313" key="9">
    <source>
        <dbReference type="EMBL" id="ALV05094.1"/>
    </source>
</evidence>
<proteinExistence type="inferred from homology"/>
<evidence type="ECO:0000256" key="8">
    <source>
        <dbReference type="RuleBase" id="RU363032"/>
    </source>
</evidence>
<dbReference type="AlphaFoldDB" id="A0A0U3CUW3"/>
<keyword evidence="10" id="KW-1185">Reference proteome</keyword>
<feature type="transmembrane region" description="Helical" evidence="8">
    <location>
        <begin position="591"/>
        <end position="618"/>
    </location>
</feature>
<evidence type="ECO:0000256" key="6">
    <source>
        <dbReference type="ARBA" id="ARBA00035642"/>
    </source>
</evidence>
<dbReference type="GO" id="GO:0031460">
    <property type="term" value="P:glycine betaine transport"/>
    <property type="evidence" value="ECO:0007669"/>
    <property type="project" value="TreeGrafter"/>
</dbReference>
<dbReference type="SUPFAM" id="SSF161098">
    <property type="entry name" value="MetI-like"/>
    <property type="match status" value="1"/>
</dbReference>
<dbReference type="Pfam" id="PF00528">
    <property type="entry name" value="BPD_transp_1"/>
    <property type="match status" value="1"/>
</dbReference>
<dbReference type="PANTHER" id="PTHR30177">
    <property type="entry name" value="GLYCINE BETAINE/L-PROLINE TRANSPORT SYSTEM PERMEASE PROTEIN PROW"/>
    <property type="match status" value="1"/>
</dbReference>
<evidence type="ECO:0000256" key="2">
    <source>
        <dbReference type="ARBA" id="ARBA00022448"/>
    </source>
</evidence>
<dbReference type="Proteomes" id="UP000060699">
    <property type="component" value="Chromosome"/>
</dbReference>
<keyword evidence="5 8" id="KW-0472">Membrane</keyword>
<dbReference type="PROSITE" id="PS50928">
    <property type="entry name" value="ABC_TM1"/>
    <property type="match status" value="1"/>
</dbReference>
<reference evidence="9 10" key="1">
    <citation type="submission" date="2015-12" db="EMBL/GenBank/DDBJ databases">
        <title>Complete genome of Roseateles depolymerans KCTC 42856.</title>
        <authorList>
            <person name="Kim K.M."/>
        </authorList>
    </citation>
    <scope>NUCLEOTIDE SEQUENCE [LARGE SCALE GENOMIC DNA]</scope>
    <source>
        <strain evidence="9 10">KCTC 42856</strain>
    </source>
</reference>
<dbReference type="Gene3D" id="3.40.190.120">
    <property type="entry name" value="Osmoprotection protein (prox), domain 2"/>
    <property type="match status" value="1"/>
</dbReference>
<dbReference type="PANTHER" id="PTHR30177:SF4">
    <property type="entry name" value="OSMOPROTECTANT IMPORT PERMEASE PROTEIN OSMW"/>
    <property type="match status" value="1"/>
</dbReference>
<dbReference type="InterPro" id="IPR000515">
    <property type="entry name" value="MetI-like"/>
</dbReference>
<dbReference type="GO" id="GO:0043190">
    <property type="term" value="C:ATP-binding cassette (ABC) transporter complex"/>
    <property type="evidence" value="ECO:0007669"/>
    <property type="project" value="InterPro"/>
</dbReference>
<dbReference type="InterPro" id="IPR007210">
    <property type="entry name" value="ABC_Gly_betaine_transp_sub-bd"/>
</dbReference>